<evidence type="ECO:0000313" key="12">
    <source>
        <dbReference type="Proteomes" id="UP000006727"/>
    </source>
</evidence>
<dbReference type="AlphaFoldDB" id="A0A7I4CFH8"/>
<dbReference type="GO" id="GO:0051287">
    <property type="term" value="F:NAD binding"/>
    <property type="evidence" value="ECO:0007669"/>
    <property type="project" value="InterPro"/>
</dbReference>
<dbReference type="GeneID" id="112276094"/>
<reference evidence="11" key="3">
    <citation type="submission" date="2020-12" db="UniProtKB">
        <authorList>
            <consortium name="EnsemblPlants"/>
        </authorList>
    </citation>
    <scope>IDENTIFICATION</scope>
</reference>
<evidence type="ECO:0000256" key="8">
    <source>
        <dbReference type="ARBA" id="ARBA00025350"/>
    </source>
</evidence>
<accession>A0A7I4CFH8</accession>
<dbReference type="EMBL" id="ABEU02000023">
    <property type="status" value="NOT_ANNOTATED_CDS"/>
    <property type="molecule type" value="Genomic_DNA"/>
</dbReference>
<keyword evidence="5" id="KW-0560">Oxidoreductase</keyword>
<dbReference type="Proteomes" id="UP000006727">
    <property type="component" value="Chromosome 23"/>
</dbReference>
<dbReference type="SUPFAM" id="SSF51735">
    <property type="entry name" value="NAD(P)-binding Rossmann-fold domains"/>
    <property type="match status" value="1"/>
</dbReference>
<keyword evidence="6" id="KW-0520">NAD</keyword>
<comment type="subunit">
    <text evidence="3">Homotetramer.</text>
</comment>
<dbReference type="RefSeq" id="XP_024362867.1">
    <property type="nucleotide sequence ID" value="XM_024507099.2"/>
</dbReference>
<dbReference type="PRINTS" id="PR00078">
    <property type="entry name" value="G3PDHDRGNASE"/>
</dbReference>
<dbReference type="EC" id="1.2.1.12" evidence="4"/>
<evidence type="ECO:0000256" key="6">
    <source>
        <dbReference type="ARBA" id="ARBA00023027"/>
    </source>
</evidence>
<dbReference type="Gene3D" id="3.30.360.10">
    <property type="entry name" value="Dihydrodipicolinate Reductase, domain 2"/>
    <property type="match status" value="1"/>
</dbReference>
<dbReference type="SUPFAM" id="SSF55347">
    <property type="entry name" value="Glyceraldehyde-3-phosphate dehydrogenase-like, C-terminal domain"/>
    <property type="match status" value="1"/>
</dbReference>
<comment type="pathway">
    <text evidence="1">Carbohydrate degradation; glycolysis; pyruvate from D-glyceraldehyde 3-phosphate: step 1/5.</text>
</comment>
<evidence type="ECO:0000256" key="1">
    <source>
        <dbReference type="ARBA" id="ARBA00004869"/>
    </source>
</evidence>
<comment type="similarity">
    <text evidence="2 9">Belongs to the glyceraldehyde-3-phosphate dehydrogenase family.</text>
</comment>
<feature type="domain" description="Glyceraldehyde 3-phosphate dehydrogenase NAD(P) binding" evidence="10">
    <location>
        <begin position="101"/>
        <end position="252"/>
    </location>
</feature>
<reference evidence="11 12" key="1">
    <citation type="journal article" date="2008" name="Science">
        <title>The Physcomitrella genome reveals evolutionary insights into the conquest of land by plants.</title>
        <authorList>
            <person name="Rensing S."/>
            <person name="Lang D."/>
            <person name="Zimmer A."/>
            <person name="Terry A."/>
            <person name="Salamov A."/>
            <person name="Shapiro H."/>
            <person name="Nishiyama T."/>
            <person name="Perroud P.-F."/>
            <person name="Lindquist E."/>
            <person name="Kamisugi Y."/>
            <person name="Tanahashi T."/>
            <person name="Sakakibara K."/>
            <person name="Fujita T."/>
            <person name="Oishi K."/>
            <person name="Shin-I T."/>
            <person name="Kuroki Y."/>
            <person name="Toyoda A."/>
            <person name="Suzuki Y."/>
            <person name="Hashimoto A."/>
            <person name="Yamaguchi K."/>
            <person name="Sugano A."/>
            <person name="Kohara Y."/>
            <person name="Fujiyama A."/>
            <person name="Anterola A."/>
            <person name="Aoki S."/>
            <person name="Ashton N."/>
            <person name="Barbazuk W.B."/>
            <person name="Barker E."/>
            <person name="Bennetzen J."/>
            <person name="Bezanilla M."/>
            <person name="Blankenship R."/>
            <person name="Cho S.H."/>
            <person name="Dutcher S."/>
            <person name="Estelle M."/>
            <person name="Fawcett J.A."/>
            <person name="Gundlach H."/>
            <person name="Hanada K."/>
            <person name="Heyl A."/>
            <person name="Hicks K.A."/>
            <person name="Hugh J."/>
            <person name="Lohr M."/>
            <person name="Mayer K."/>
            <person name="Melkozernov A."/>
            <person name="Murata T."/>
            <person name="Nelson D."/>
            <person name="Pils B."/>
            <person name="Prigge M."/>
            <person name="Reiss B."/>
            <person name="Renner T."/>
            <person name="Rombauts S."/>
            <person name="Rushton P."/>
            <person name="Sanderfoot A."/>
            <person name="Schween G."/>
            <person name="Shiu S.-H."/>
            <person name="Stueber K."/>
            <person name="Theodoulou F.L."/>
            <person name="Tu H."/>
            <person name="Van de Peer Y."/>
            <person name="Verrier P.J."/>
            <person name="Waters E."/>
            <person name="Wood A."/>
            <person name="Yang L."/>
            <person name="Cove D."/>
            <person name="Cuming A."/>
            <person name="Hasebe M."/>
            <person name="Lucas S."/>
            <person name="Mishler D.B."/>
            <person name="Reski R."/>
            <person name="Grigoriev I."/>
            <person name="Quatrano R.S."/>
            <person name="Boore J.L."/>
        </authorList>
    </citation>
    <scope>NUCLEOTIDE SEQUENCE [LARGE SCALE GENOMIC DNA]</scope>
    <source>
        <strain evidence="11 12">cv. Gransden 2004</strain>
    </source>
</reference>
<evidence type="ECO:0000313" key="11">
    <source>
        <dbReference type="EnsemblPlants" id="Pp3c23_20810V3.6"/>
    </source>
</evidence>
<dbReference type="OrthoDB" id="1152826at2759"/>
<dbReference type="InterPro" id="IPR020829">
    <property type="entry name" value="GlycerAld_3-P_DH_cat"/>
</dbReference>
<dbReference type="Pfam" id="PF00044">
    <property type="entry name" value="Gp_dh_N"/>
    <property type="match status" value="1"/>
</dbReference>
<dbReference type="CDD" id="cd18126">
    <property type="entry name" value="GAPDH_I_C"/>
    <property type="match status" value="1"/>
</dbReference>
<name>A0A7I4CFH8_PHYPA</name>
<reference evidence="11 12" key="2">
    <citation type="journal article" date="2018" name="Plant J.">
        <title>The Physcomitrella patens chromosome-scale assembly reveals moss genome structure and evolution.</title>
        <authorList>
            <person name="Lang D."/>
            <person name="Ullrich K.K."/>
            <person name="Murat F."/>
            <person name="Fuchs J."/>
            <person name="Jenkins J."/>
            <person name="Haas F.B."/>
            <person name="Piednoel M."/>
            <person name="Gundlach H."/>
            <person name="Van Bel M."/>
            <person name="Meyberg R."/>
            <person name="Vives C."/>
            <person name="Morata J."/>
            <person name="Symeonidi A."/>
            <person name="Hiss M."/>
            <person name="Muchero W."/>
            <person name="Kamisugi Y."/>
            <person name="Saleh O."/>
            <person name="Blanc G."/>
            <person name="Decker E.L."/>
            <person name="van Gessel N."/>
            <person name="Grimwood J."/>
            <person name="Hayes R.D."/>
            <person name="Graham S.W."/>
            <person name="Gunter L.E."/>
            <person name="McDaniel S.F."/>
            <person name="Hoernstein S.N.W."/>
            <person name="Larsson A."/>
            <person name="Li F.W."/>
            <person name="Perroud P.F."/>
            <person name="Phillips J."/>
            <person name="Ranjan P."/>
            <person name="Rokshar D.S."/>
            <person name="Rothfels C.J."/>
            <person name="Schneider L."/>
            <person name="Shu S."/>
            <person name="Stevenson D.W."/>
            <person name="Thummler F."/>
            <person name="Tillich M."/>
            <person name="Villarreal Aguilar J.C."/>
            <person name="Widiez T."/>
            <person name="Wong G.K."/>
            <person name="Wymore A."/>
            <person name="Zhang Y."/>
            <person name="Zimmer A.D."/>
            <person name="Quatrano R.S."/>
            <person name="Mayer K.F.X."/>
            <person name="Goodstein D."/>
            <person name="Casacuberta J.M."/>
            <person name="Vandepoele K."/>
            <person name="Reski R."/>
            <person name="Cuming A.C."/>
            <person name="Tuskan G.A."/>
            <person name="Maumus F."/>
            <person name="Salse J."/>
            <person name="Schmutz J."/>
            <person name="Rensing S.A."/>
        </authorList>
    </citation>
    <scope>NUCLEOTIDE SEQUENCE [LARGE SCALE GENOMIC DNA]</scope>
    <source>
        <strain evidence="11 12">cv. Gransden 2004</strain>
    </source>
</reference>
<evidence type="ECO:0000256" key="5">
    <source>
        <dbReference type="ARBA" id="ARBA00023002"/>
    </source>
</evidence>
<dbReference type="PANTHER" id="PTHR10836:SF132">
    <property type="entry name" value="GLYCERALDEHYDE-3-PHOSPHATE DEHYDROGENASE"/>
    <property type="match status" value="1"/>
</dbReference>
<dbReference type="SMART" id="SM00846">
    <property type="entry name" value="Gp_dh_N"/>
    <property type="match status" value="1"/>
</dbReference>
<dbReference type="Pfam" id="PF02800">
    <property type="entry name" value="Gp_dh_C"/>
    <property type="match status" value="1"/>
</dbReference>
<dbReference type="GO" id="GO:0005829">
    <property type="term" value="C:cytosol"/>
    <property type="evidence" value="ECO:0000318"/>
    <property type="project" value="GO_Central"/>
</dbReference>
<evidence type="ECO:0000256" key="9">
    <source>
        <dbReference type="RuleBase" id="RU000397"/>
    </source>
</evidence>
<dbReference type="Gramene" id="Pp3c23_20810V3.6">
    <property type="protein sequence ID" value="Pp3c23_20810V3.6"/>
    <property type="gene ID" value="Pp3c23_20810"/>
</dbReference>
<evidence type="ECO:0000256" key="3">
    <source>
        <dbReference type="ARBA" id="ARBA00011881"/>
    </source>
</evidence>
<evidence type="ECO:0000256" key="2">
    <source>
        <dbReference type="ARBA" id="ARBA00007406"/>
    </source>
</evidence>
<keyword evidence="12" id="KW-1185">Reference proteome</keyword>
<evidence type="ECO:0000256" key="7">
    <source>
        <dbReference type="ARBA" id="ARBA00023152"/>
    </source>
</evidence>
<dbReference type="EnsemblPlants" id="Pp3c23_20810V3.6">
    <property type="protein sequence ID" value="Pp3c23_20810V3.6"/>
    <property type="gene ID" value="Pp3c23_20810"/>
</dbReference>
<dbReference type="InterPro" id="IPR020828">
    <property type="entry name" value="GlycerAld_3-P_DH_NAD(P)-bd"/>
</dbReference>
<dbReference type="KEGG" id="ppp:112276094"/>
<proteinExistence type="inferred from homology"/>
<evidence type="ECO:0000256" key="4">
    <source>
        <dbReference type="ARBA" id="ARBA00013119"/>
    </source>
</evidence>
<organism evidence="11 12">
    <name type="scientific">Physcomitrium patens</name>
    <name type="common">Spreading-leaved earth moss</name>
    <name type="synonym">Physcomitrella patens</name>
    <dbReference type="NCBI Taxonomy" id="3218"/>
    <lineage>
        <taxon>Eukaryota</taxon>
        <taxon>Viridiplantae</taxon>
        <taxon>Streptophyta</taxon>
        <taxon>Embryophyta</taxon>
        <taxon>Bryophyta</taxon>
        <taxon>Bryophytina</taxon>
        <taxon>Bryopsida</taxon>
        <taxon>Funariidae</taxon>
        <taxon>Funariales</taxon>
        <taxon>Funariaceae</taxon>
        <taxon>Physcomitrium</taxon>
    </lineage>
</organism>
<dbReference type="InParanoid" id="A0A7I4CFH8"/>
<dbReference type="InterPro" id="IPR020831">
    <property type="entry name" value="GlycerAld/Erythrose_P_DH"/>
</dbReference>
<dbReference type="Gene3D" id="3.40.50.720">
    <property type="entry name" value="NAD(P)-binding Rossmann-like Domain"/>
    <property type="match status" value="1"/>
</dbReference>
<dbReference type="PANTHER" id="PTHR10836">
    <property type="entry name" value="GLYCERALDEHYDE 3-PHOSPHATE DEHYDROGENASE"/>
    <property type="match status" value="1"/>
</dbReference>
<dbReference type="GO" id="GO:0004365">
    <property type="term" value="F:glyceraldehyde-3-phosphate dehydrogenase (NAD+) (phosphorylating) activity"/>
    <property type="evidence" value="ECO:0000318"/>
    <property type="project" value="GO_Central"/>
</dbReference>
<dbReference type="CDD" id="cd05214">
    <property type="entry name" value="GAPDH_I_N"/>
    <property type="match status" value="1"/>
</dbReference>
<dbReference type="GO" id="GO:0006096">
    <property type="term" value="P:glycolytic process"/>
    <property type="evidence" value="ECO:0000318"/>
    <property type="project" value="GO_Central"/>
</dbReference>
<gene>
    <name evidence="11" type="primary">LOC112276094</name>
</gene>
<comment type="function">
    <text evidence="8">Key enzyme in glycolysis that catalyzes the first step of the pathway by converting D-glyceraldehyde 3-phosphate (G3P) into 3-phospho-D-glyceroyl phosphate. Essential for the maintenance of cellular ATP levels and carbohydrate metabolism.</text>
</comment>
<dbReference type="FunFam" id="3.40.50.720:FF:000266">
    <property type="entry name" value="Glyceraldehyde-3-phosphate dehydrogenase"/>
    <property type="match status" value="1"/>
</dbReference>
<sequence length="441" mass="49003">MRCRYEGWLRDDSWFVEVRFTRLRGTSLVFVALVASVHRVLEATNPAHQKEPSFIVLGIEGKQSGVSNFWRQSGSFRTLKMGRGAGTAVKVSQTAGRLEKVRIGINGFGRFGRLVARVALERDDIELVVVNDPFISTDYMAYMFAYDSVHGQKCAMADIYAQDAHTVSFAGKKVAVYGQKDLAKIPWGKHRVDYVVECTGNYTDKDRAAAHLKGGAKKVIITGYSKDAPTFIVGVNERDYRPEHNVVSMAGCTTNCMIPLMKVLHDRFGVAEAQMTTVHSLTAITKSLEGPSLKDWRSGAVAGFNLIPSSTTASKAIGRLIPTLNGKIRSQAFRIPTPDASLVDLTVRFYRRVPYEEICAAIREEAEGKMKDILGYSDDDPVSSEFVGDSRSGIFDAKAGFAMADNFVKLVAWYDNEWGYSHRVVDLIVHMSSVQHSRYHF</sequence>
<evidence type="ECO:0000259" key="10">
    <source>
        <dbReference type="SMART" id="SM00846"/>
    </source>
</evidence>
<dbReference type="InterPro" id="IPR036291">
    <property type="entry name" value="NAD(P)-bd_dom_sf"/>
</dbReference>
<protein>
    <recommendedName>
        <fullName evidence="4">glyceraldehyde-3-phosphate dehydrogenase (phosphorylating)</fullName>
        <ecNumber evidence="4">1.2.1.12</ecNumber>
    </recommendedName>
</protein>
<keyword evidence="7" id="KW-0324">Glycolysis</keyword>
<dbReference type="FunFam" id="3.30.360.10:FF:000001">
    <property type="entry name" value="Glyceraldehyde-3-phosphate dehydrogenase"/>
    <property type="match status" value="1"/>
</dbReference>